<dbReference type="Proteomes" id="UP001204621">
    <property type="component" value="Unassembled WGS sequence"/>
</dbReference>
<proteinExistence type="predicted"/>
<dbReference type="SMART" id="SM00421">
    <property type="entry name" value="HTH_LUXR"/>
    <property type="match status" value="1"/>
</dbReference>
<keyword evidence="6" id="KW-1185">Reference proteome</keyword>
<protein>
    <submittedName>
        <fullName evidence="5">LuxR C-terminal-related transcriptional regulator</fullName>
    </submittedName>
</protein>
<dbReference type="PRINTS" id="PR00038">
    <property type="entry name" value="HTHLUXR"/>
</dbReference>
<dbReference type="PANTHER" id="PTHR44688:SF16">
    <property type="entry name" value="DNA-BINDING TRANSCRIPTIONAL ACTIVATOR DEVR_DOSR"/>
    <property type="match status" value="1"/>
</dbReference>
<dbReference type="Gene3D" id="1.10.10.10">
    <property type="entry name" value="Winged helix-like DNA-binding domain superfamily/Winged helix DNA-binding domain"/>
    <property type="match status" value="1"/>
</dbReference>
<dbReference type="InterPro" id="IPR016032">
    <property type="entry name" value="Sig_transdc_resp-reg_C-effctor"/>
</dbReference>
<dbReference type="PANTHER" id="PTHR44688">
    <property type="entry name" value="DNA-BINDING TRANSCRIPTIONAL ACTIVATOR DEVR_DOSR"/>
    <property type="match status" value="1"/>
</dbReference>
<sequence length="221" mass="24069">MLTAVQPQGRSAAIVPARRPLLHLVYLGAIDLRICLLVSSGGFDMRPVSKVDAFLAGRGGQGAVVLVDAGHAHDYAVRLVSRLVVACPGARVVLVSEKGSVGFFREGFRAGAIDVLDKSFDDARIREALAQIAVSSAPQYPQCGLRQAREGRFARLTQREKEVFDCLLAGHTNRETGELLGLSPRTVELHRARVHDKLQVRNVAQMAREYGFLYRLAGDPV</sequence>
<keyword evidence="3" id="KW-0804">Transcription</keyword>
<feature type="domain" description="HTH luxR-type" evidence="4">
    <location>
        <begin position="149"/>
        <end position="214"/>
    </location>
</feature>
<dbReference type="InterPro" id="IPR000792">
    <property type="entry name" value="Tscrpt_reg_LuxR_C"/>
</dbReference>
<accession>A0ABT2CTE1</accession>
<evidence type="ECO:0000313" key="5">
    <source>
        <dbReference type="EMBL" id="MCS0656856.1"/>
    </source>
</evidence>
<evidence type="ECO:0000256" key="3">
    <source>
        <dbReference type="ARBA" id="ARBA00023163"/>
    </source>
</evidence>
<dbReference type="Gene3D" id="3.40.50.2300">
    <property type="match status" value="1"/>
</dbReference>
<dbReference type="PROSITE" id="PS50043">
    <property type="entry name" value="HTH_LUXR_2"/>
    <property type="match status" value="1"/>
</dbReference>
<evidence type="ECO:0000256" key="1">
    <source>
        <dbReference type="ARBA" id="ARBA00023015"/>
    </source>
</evidence>
<gene>
    <name evidence="5" type="ORF">NX778_02130</name>
</gene>
<keyword evidence="2" id="KW-0238">DNA-binding</keyword>
<dbReference type="InterPro" id="IPR036388">
    <property type="entry name" value="WH-like_DNA-bd_sf"/>
</dbReference>
<organism evidence="5 6">
    <name type="scientific">Massilia terrae</name>
    <dbReference type="NCBI Taxonomy" id="1811224"/>
    <lineage>
        <taxon>Bacteria</taxon>
        <taxon>Pseudomonadati</taxon>
        <taxon>Pseudomonadota</taxon>
        <taxon>Betaproteobacteria</taxon>
        <taxon>Burkholderiales</taxon>
        <taxon>Oxalobacteraceae</taxon>
        <taxon>Telluria group</taxon>
        <taxon>Massilia</taxon>
    </lineage>
</organism>
<dbReference type="CDD" id="cd06170">
    <property type="entry name" value="LuxR_C_like"/>
    <property type="match status" value="1"/>
</dbReference>
<evidence type="ECO:0000313" key="6">
    <source>
        <dbReference type="Proteomes" id="UP001204621"/>
    </source>
</evidence>
<reference evidence="5 6" key="1">
    <citation type="submission" date="2022-08" db="EMBL/GenBank/DDBJ databases">
        <title>Reclassification of Massilia species as members of the genera Telluria, Duganella, Pseudoduganella, Mokoshia gen. nov. and Zemynaea gen. nov. using orthogonal and non-orthogonal genome-based approaches.</title>
        <authorList>
            <person name="Bowman J.P."/>
        </authorList>
    </citation>
    <scope>NUCLEOTIDE SEQUENCE [LARGE SCALE GENOMIC DNA]</scope>
    <source>
        <strain evidence="5 6">JCM 31606</strain>
    </source>
</reference>
<name>A0ABT2CTE1_9BURK</name>
<dbReference type="SUPFAM" id="SSF52172">
    <property type="entry name" value="CheY-like"/>
    <property type="match status" value="1"/>
</dbReference>
<dbReference type="InterPro" id="IPR011006">
    <property type="entry name" value="CheY-like_superfamily"/>
</dbReference>
<dbReference type="RefSeq" id="WP_258810029.1">
    <property type="nucleotide sequence ID" value="NZ_JANUGU010000001.1"/>
</dbReference>
<evidence type="ECO:0000256" key="2">
    <source>
        <dbReference type="ARBA" id="ARBA00023125"/>
    </source>
</evidence>
<keyword evidence="1" id="KW-0805">Transcription regulation</keyword>
<evidence type="ECO:0000259" key="4">
    <source>
        <dbReference type="PROSITE" id="PS50043"/>
    </source>
</evidence>
<dbReference type="EMBL" id="JANUGU010000001">
    <property type="protein sequence ID" value="MCS0656856.1"/>
    <property type="molecule type" value="Genomic_DNA"/>
</dbReference>
<comment type="caution">
    <text evidence="5">The sequence shown here is derived from an EMBL/GenBank/DDBJ whole genome shotgun (WGS) entry which is preliminary data.</text>
</comment>
<dbReference type="Pfam" id="PF00196">
    <property type="entry name" value="GerE"/>
    <property type="match status" value="1"/>
</dbReference>
<dbReference type="SUPFAM" id="SSF46894">
    <property type="entry name" value="C-terminal effector domain of the bipartite response regulators"/>
    <property type="match status" value="1"/>
</dbReference>